<evidence type="ECO:0000313" key="4">
    <source>
        <dbReference type="Proteomes" id="UP000799757"/>
    </source>
</evidence>
<evidence type="ECO:0000313" key="3">
    <source>
        <dbReference type="EMBL" id="KAF2790015.1"/>
    </source>
</evidence>
<organism evidence="3 4">
    <name type="scientific">Melanomma pulvis-pyrius CBS 109.77</name>
    <dbReference type="NCBI Taxonomy" id="1314802"/>
    <lineage>
        <taxon>Eukaryota</taxon>
        <taxon>Fungi</taxon>
        <taxon>Dikarya</taxon>
        <taxon>Ascomycota</taxon>
        <taxon>Pezizomycotina</taxon>
        <taxon>Dothideomycetes</taxon>
        <taxon>Pleosporomycetidae</taxon>
        <taxon>Pleosporales</taxon>
        <taxon>Melanommataceae</taxon>
        <taxon>Melanomma</taxon>
    </lineage>
</organism>
<keyword evidence="2" id="KW-0732">Signal</keyword>
<gene>
    <name evidence="3" type="ORF">K505DRAFT_86097</name>
</gene>
<dbReference type="AlphaFoldDB" id="A0A6A6X1I1"/>
<reference evidence="3" key="1">
    <citation type="journal article" date="2020" name="Stud. Mycol.">
        <title>101 Dothideomycetes genomes: a test case for predicting lifestyles and emergence of pathogens.</title>
        <authorList>
            <person name="Haridas S."/>
            <person name="Albert R."/>
            <person name="Binder M."/>
            <person name="Bloem J."/>
            <person name="Labutti K."/>
            <person name="Salamov A."/>
            <person name="Andreopoulos B."/>
            <person name="Baker S."/>
            <person name="Barry K."/>
            <person name="Bills G."/>
            <person name="Bluhm B."/>
            <person name="Cannon C."/>
            <person name="Castanera R."/>
            <person name="Culley D."/>
            <person name="Daum C."/>
            <person name="Ezra D."/>
            <person name="Gonzalez J."/>
            <person name="Henrissat B."/>
            <person name="Kuo A."/>
            <person name="Liang C."/>
            <person name="Lipzen A."/>
            <person name="Lutzoni F."/>
            <person name="Magnuson J."/>
            <person name="Mondo S."/>
            <person name="Nolan M."/>
            <person name="Ohm R."/>
            <person name="Pangilinan J."/>
            <person name="Park H.-J."/>
            <person name="Ramirez L."/>
            <person name="Alfaro M."/>
            <person name="Sun H."/>
            <person name="Tritt A."/>
            <person name="Yoshinaga Y."/>
            <person name="Zwiers L.-H."/>
            <person name="Turgeon B."/>
            <person name="Goodwin S."/>
            <person name="Spatafora J."/>
            <person name="Crous P."/>
            <person name="Grigoriev I."/>
        </authorList>
    </citation>
    <scope>NUCLEOTIDE SEQUENCE</scope>
    <source>
        <strain evidence="3">CBS 109.77</strain>
    </source>
</reference>
<evidence type="ECO:0000256" key="1">
    <source>
        <dbReference type="SAM" id="MobiDB-lite"/>
    </source>
</evidence>
<dbReference type="OrthoDB" id="3780616at2759"/>
<dbReference type="EMBL" id="MU002099">
    <property type="protein sequence ID" value="KAF2790015.1"/>
    <property type="molecule type" value="Genomic_DNA"/>
</dbReference>
<feature type="region of interest" description="Disordered" evidence="1">
    <location>
        <begin position="79"/>
        <end position="111"/>
    </location>
</feature>
<name>A0A6A6X1I1_9PLEO</name>
<feature type="compositionally biased region" description="Basic and acidic residues" evidence="1">
    <location>
        <begin position="80"/>
        <end position="89"/>
    </location>
</feature>
<protein>
    <submittedName>
        <fullName evidence="3">Uncharacterized protein</fullName>
    </submittedName>
</protein>
<sequence>MRLFTSMAVMALVAAVTAVPITPSAHELQRLAERMRSEGMAEQDITKHLTLPASELDVEHEPRPLLSYMTTKLHALFHTQSDDKKRDASGDIAPGSLEAPQMLPRAAAPDSLSDKISQIVSAILRRGDAERRKFAYEGKELEMRRPEGMRHWNS</sequence>
<proteinExistence type="predicted"/>
<dbReference type="Proteomes" id="UP000799757">
    <property type="component" value="Unassembled WGS sequence"/>
</dbReference>
<feature type="chain" id="PRO_5025499978" evidence="2">
    <location>
        <begin position="19"/>
        <end position="154"/>
    </location>
</feature>
<keyword evidence="4" id="KW-1185">Reference proteome</keyword>
<evidence type="ECO:0000256" key="2">
    <source>
        <dbReference type="SAM" id="SignalP"/>
    </source>
</evidence>
<accession>A0A6A6X1I1</accession>
<feature type="signal peptide" evidence="2">
    <location>
        <begin position="1"/>
        <end position="18"/>
    </location>
</feature>